<dbReference type="Pfam" id="PF00089">
    <property type="entry name" value="Trypsin"/>
    <property type="match status" value="1"/>
</dbReference>
<dbReference type="PRINTS" id="PR00722">
    <property type="entry name" value="CHYMOTRYPSIN"/>
</dbReference>
<dbReference type="InterPro" id="IPR050700">
    <property type="entry name" value="YIM1/Zinc_Alcohol_DH_Fams"/>
</dbReference>
<evidence type="ECO:0000256" key="3">
    <source>
        <dbReference type="ARBA" id="ARBA00023157"/>
    </source>
</evidence>
<evidence type="ECO:0000259" key="7">
    <source>
        <dbReference type="PROSITE" id="PS50240"/>
    </source>
</evidence>
<dbReference type="InterPro" id="IPR036291">
    <property type="entry name" value="NAD(P)-bd_dom_sf"/>
</dbReference>
<evidence type="ECO:0000256" key="1">
    <source>
        <dbReference type="ARBA" id="ARBA00004239"/>
    </source>
</evidence>
<dbReference type="InterPro" id="IPR011032">
    <property type="entry name" value="GroES-like_sf"/>
</dbReference>
<proteinExistence type="predicted"/>
<dbReference type="SUPFAM" id="SSF51735">
    <property type="entry name" value="NAD(P)-binding Rossmann-fold domains"/>
    <property type="match status" value="1"/>
</dbReference>
<evidence type="ECO:0000313" key="8">
    <source>
        <dbReference type="EMBL" id="CAB3246587.1"/>
    </source>
</evidence>
<dbReference type="InterPro" id="IPR043504">
    <property type="entry name" value="Peptidase_S1_PA_chymotrypsin"/>
</dbReference>
<dbReference type="FunFam" id="2.40.10.10:FF:000068">
    <property type="entry name" value="transmembrane protease serine 2"/>
    <property type="match status" value="1"/>
</dbReference>
<evidence type="ECO:0000256" key="6">
    <source>
        <dbReference type="ARBA" id="ARBA00084094"/>
    </source>
</evidence>
<dbReference type="CDD" id="cd00190">
    <property type="entry name" value="Tryp_SPc"/>
    <property type="match status" value="1"/>
</dbReference>
<keyword evidence="2" id="KW-0800">Toxin</keyword>
<dbReference type="PROSITE" id="PS50240">
    <property type="entry name" value="TRYPSIN_DOM"/>
    <property type="match status" value="1"/>
</dbReference>
<evidence type="ECO:0000256" key="4">
    <source>
        <dbReference type="ARBA" id="ARBA00023240"/>
    </source>
</evidence>
<sequence length="775" mass="83928">MEEDLTHLRRKRLTTETGLVCLEDYPYTVSVRLHGKHWCGGAIIGPLWVLTAAQCFDYVAKDEVTVRMGSVFRDFGGRIVSVVDIRRHPDYKMDQYYPEHNLAMVKVNVPIVSTSRMQPVALAIADADLPPLFGETVVTGYGSVVTGQIREGENQELRRMIVREVSRGECRLIYGNDYHLQHDNMCLLSVTKGVALCAGDTGDPAVHFSGVNRAGTLYGIALFSGTEECAYKSKPGVFAKVSYSRLWIDKVLEEIPEHTESADSTENVIPLDVEILSGLGRPSFGSWYSDMDELKHRAGEKLEALHVAAKTAADNGKTRVHDVVHQTAEAIQRLREAFHSLWHHELIAEGRARAVAWTKEAVRRVKEGAPPLSPMLLYEELVTLFHDRVWRRSIIIFACGVALGGSAGVLVGLRAARLTPTGPTARALHSHTDQAVILVEDAVSPGVGAGEVLVRVQAFSICSVDRGALRGRAHCLRSLVYRGHVTVGRGFAGIVLDVGYGVLDLEMGDEVWGCVSEWSGGAATELLTIRSSRLSKRPRGLSADSAAALPWAGARALAALRSLAYAPHNCKGKRVAVLGAASGEGCALVQLLSAWGAAVTALAPRHAALTLRDLGAQEFVDVEGTRTNPWASLEASARSTGPWDCVLACDGAGASPANGANPAALLKATAPRGALLDLRARPLLTDRLPMPFSLLFVTSFYTYRLLRWLTGCGTHTDWLEDHHMLREGLDALAKLVDTGSLAPILDKVYLPQDFEVALAHACSDDAIGTTVVRFP</sequence>
<keyword evidence="9" id="KW-1185">Reference proteome</keyword>
<accession>A0A8S1AMF7</accession>
<dbReference type="Pfam" id="PF08240">
    <property type="entry name" value="ADH_N"/>
    <property type="match status" value="1"/>
</dbReference>
<comment type="caution">
    <text evidence="8">The sequence shown here is derived from an EMBL/GenBank/DDBJ whole genome shotgun (WGS) entry which is preliminary data.</text>
</comment>
<dbReference type="PANTHER" id="PTHR11695:SF645">
    <property type="entry name" value="RETICULON-4-INTERACTING PROTEIN 1, MITOCHONDRIAL-LIKE PROTEIN"/>
    <property type="match status" value="1"/>
</dbReference>
<dbReference type="GO" id="GO:0005576">
    <property type="term" value="C:extracellular region"/>
    <property type="evidence" value="ECO:0007669"/>
    <property type="project" value="UniProtKB-SubCell"/>
</dbReference>
<comment type="subcellular location">
    <subcellularLocation>
        <location evidence="1">Secreted</location>
        <location evidence="1">Extracellular space</location>
    </subcellularLocation>
</comment>
<dbReference type="Proteomes" id="UP000494106">
    <property type="component" value="Unassembled WGS sequence"/>
</dbReference>
<dbReference type="InterPro" id="IPR009003">
    <property type="entry name" value="Peptidase_S1_PA"/>
</dbReference>
<dbReference type="GO" id="GO:0004252">
    <property type="term" value="F:serine-type endopeptidase activity"/>
    <property type="evidence" value="ECO:0007669"/>
    <property type="project" value="InterPro"/>
</dbReference>
<dbReference type="GO" id="GO:0006508">
    <property type="term" value="P:proteolysis"/>
    <property type="evidence" value="ECO:0007669"/>
    <property type="project" value="InterPro"/>
</dbReference>
<keyword evidence="3" id="KW-1015">Disulfide bond</keyword>
<gene>
    <name evidence="8" type="ORF">APLA_LOCUS10907</name>
</gene>
<evidence type="ECO:0000313" key="9">
    <source>
        <dbReference type="Proteomes" id="UP000494106"/>
    </source>
</evidence>
<comment type="function">
    <text evidence="5">Fibrinolytic activity; shows preferential cleavage of Arg-Gly bonds in all three fibrinogen chains. Contact with the caterpillars causes severe bleeding, due the anticoagulant effect of the protein.</text>
</comment>
<organism evidence="8 9">
    <name type="scientific">Arctia plantaginis</name>
    <name type="common">Wood tiger moth</name>
    <name type="synonym">Phalaena plantaginis</name>
    <dbReference type="NCBI Taxonomy" id="874455"/>
    <lineage>
        <taxon>Eukaryota</taxon>
        <taxon>Metazoa</taxon>
        <taxon>Ecdysozoa</taxon>
        <taxon>Arthropoda</taxon>
        <taxon>Hexapoda</taxon>
        <taxon>Insecta</taxon>
        <taxon>Pterygota</taxon>
        <taxon>Neoptera</taxon>
        <taxon>Endopterygota</taxon>
        <taxon>Lepidoptera</taxon>
        <taxon>Glossata</taxon>
        <taxon>Ditrysia</taxon>
        <taxon>Noctuoidea</taxon>
        <taxon>Erebidae</taxon>
        <taxon>Arctiinae</taxon>
        <taxon>Arctia</taxon>
    </lineage>
</organism>
<dbReference type="EMBL" id="CADEBC010000526">
    <property type="protein sequence ID" value="CAB3246587.1"/>
    <property type="molecule type" value="Genomic_DNA"/>
</dbReference>
<dbReference type="Gene3D" id="3.40.50.720">
    <property type="entry name" value="NAD(P)-binding Rossmann-like Domain"/>
    <property type="match status" value="1"/>
</dbReference>
<keyword evidence="6" id="KW-1205">Fibrinolytic toxin</keyword>
<feature type="domain" description="Peptidase S1" evidence="7">
    <location>
        <begin position="24"/>
        <end position="253"/>
    </location>
</feature>
<dbReference type="Gene3D" id="3.90.180.10">
    <property type="entry name" value="Medium-chain alcohol dehydrogenases, catalytic domain"/>
    <property type="match status" value="1"/>
</dbReference>
<dbReference type="AlphaFoldDB" id="A0A8S1AMF7"/>
<dbReference type="SMART" id="SM00020">
    <property type="entry name" value="Tryp_SPc"/>
    <property type="match status" value="1"/>
</dbReference>
<dbReference type="Gene3D" id="2.40.10.10">
    <property type="entry name" value="Trypsin-like serine proteases"/>
    <property type="match status" value="1"/>
</dbReference>
<dbReference type="InterPro" id="IPR001254">
    <property type="entry name" value="Trypsin_dom"/>
</dbReference>
<dbReference type="SUPFAM" id="SSF50494">
    <property type="entry name" value="Trypsin-like serine proteases"/>
    <property type="match status" value="1"/>
</dbReference>
<dbReference type="SMART" id="SM00829">
    <property type="entry name" value="PKS_ER"/>
    <property type="match status" value="1"/>
</dbReference>
<dbReference type="SUPFAM" id="SSF50129">
    <property type="entry name" value="GroES-like"/>
    <property type="match status" value="1"/>
</dbReference>
<dbReference type="InterPro" id="IPR020843">
    <property type="entry name" value="ER"/>
</dbReference>
<evidence type="ECO:0000256" key="5">
    <source>
        <dbReference type="ARBA" id="ARBA00055534"/>
    </source>
</evidence>
<dbReference type="PANTHER" id="PTHR11695">
    <property type="entry name" value="ALCOHOL DEHYDROGENASE RELATED"/>
    <property type="match status" value="1"/>
</dbReference>
<name>A0A8S1AMF7_ARCPL</name>
<evidence type="ECO:0000256" key="2">
    <source>
        <dbReference type="ARBA" id="ARBA00022656"/>
    </source>
</evidence>
<dbReference type="GO" id="GO:0005739">
    <property type="term" value="C:mitochondrion"/>
    <property type="evidence" value="ECO:0007669"/>
    <property type="project" value="TreeGrafter"/>
</dbReference>
<dbReference type="GO" id="GO:0016491">
    <property type="term" value="F:oxidoreductase activity"/>
    <property type="evidence" value="ECO:0007669"/>
    <property type="project" value="InterPro"/>
</dbReference>
<dbReference type="GO" id="GO:0090729">
    <property type="term" value="F:toxin activity"/>
    <property type="evidence" value="ECO:0007669"/>
    <property type="project" value="UniProtKB-KW"/>
</dbReference>
<keyword evidence="4" id="KW-1199">Hemostasis impairing toxin</keyword>
<dbReference type="OrthoDB" id="9930022at2759"/>
<protein>
    <recommendedName>
        <fullName evidence="7">Peptidase S1 domain-containing protein</fullName>
    </recommendedName>
</protein>
<dbReference type="InterPro" id="IPR001314">
    <property type="entry name" value="Peptidase_S1A"/>
</dbReference>
<dbReference type="InterPro" id="IPR013154">
    <property type="entry name" value="ADH-like_N"/>
</dbReference>
<reference evidence="8 9" key="1">
    <citation type="submission" date="2020-04" db="EMBL/GenBank/DDBJ databases">
        <authorList>
            <person name="Wallbank WR R."/>
            <person name="Pardo Diaz C."/>
            <person name="Kozak K."/>
            <person name="Martin S."/>
            <person name="Jiggins C."/>
            <person name="Moest M."/>
            <person name="Warren A I."/>
            <person name="Byers J.R.P. K."/>
            <person name="Montejo-Kovacevich G."/>
            <person name="Yen C E."/>
        </authorList>
    </citation>
    <scope>NUCLEOTIDE SEQUENCE [LARGE SCALE GENOMIC DNA]</scope>
</reference>